<evidence type="ECO:0000313" key="2">
    <source>
        <dbReference type="EMBL" id="QCC44762.1"/>
    </source>
</evidence>
<reference evidence="2" key="3">
    <citation type="journal article" name="MicrobiologyOpen">
        <title>Whole-genome comparison between the type strain of Halobacterium salinarum (DSM 3754(T)) and the laboratory strains R1 and NRC-1.</title>
        <authorList>
            <person name="Pfeiffer F."/>
            <person name="Losensky G."/>
            <person name="Marchfelder A."/>
            <person name="Habermann B."/>
            <person name="Dyall-Smith M."/>
        </authorList>
    </citation>
    <scope>NUCLEOTIDE SEQUENCE</scope>
    <source>
        <strain evidence="2">91-R6</strain>
    </source>
</reference>
<evidence type="ECO:0000313" key="3">
    <source>
        <dbReference type="EMBL" id="TYO75515.1"/>
    </source>
</evidence>
<protein>
    <submittedName>
        <fullName evidence="2">Uncharacterized protein</fullName>
    </submittedName>
</protein>
<reference evidence="2 4" key="1">
    <citation type="journal article" date="2019" name="Microbiol. Resour. Announc.">
        <title>The Genome Sequence of the Halobacterium salinarum Type Strain Is Closely Related to That of Laboratory Strains NRC-1 and R1.</title>
        <authorList>
            <person name="Pfeiffer F."/>
            <person name="Marchfelder A."/>
            <person name="Habermann B."/>
            <person name="Dyall-Smith M.L."/>
        </authorList>
    </citation>
    <scope>NUCLEOTIDE SEQUENCE [LARGE SCALE GENOMIC DNA]</scope>
    <source>
        <strain evidence="2">91-R6</strain>
        <strain evidence="4">ATCC 33171 / DSM 3754 / JCM 8978 / NBRC 102687 / NCIMB 764 / 91-R6</strain>
    </source>
</reference>
<dbReference type="Proteomes" id="UP000296216">
    <property type="component" value="Chromosome"/>
</dbReference>
<evidence type="ECO:0000313" key="4">
    <source>
        <dbReference type="Proteomes" id="UP000296216"/>
    </source>
</evidence>
<dbReference type="EMBL" id="VRYN01000005">
    <property type="protein sequence ID" value="TYO75515.1"/>
    <property type="molecule type" value="Genomic_DNA"/>
</dbReference>
<dbReference type="EMBL" id="CP038631">
    <property type="protein sequence ID" value="QCC44762.1"/>
    <property type="molecule type" value="Genomic_DNA"/>
</dbReference>
<dbReference type="AlphaFoldDB" id="A0A4D6GWG2"/>
<accession>A0A4D6GWG2</accession>
<dbReference type="GeneID" id="89342397"/>
<evidence type="ECO:0000313" key="5">
    <source>
        <dbReference type="Proteomes" id="UP000323075"/>
    </source>
</evidence>
<name>A0A4D6GWG2_HALS9</name>
<reference evidence="3 5" key="2">
    <citation type="submission" date="2019-07" db="EMBL/GenBank/DDBJ databases">
        <title>Genomic Encyclopedia of Archaeal and Bacterial Type Strains, Phase II (KMG-II): from individual species to whole genera.</title>
        <authorList>
            <person name="Goeker M."/>
        </authorList>
    </citation>
    <scope>NUCLEOTIDE SEQUENCE [LARGE SCALE GENOMIC DNA]</scope>
    <source>
        <strain evidence="3 5">DSM 3754</strain>
    </source>
</reference>
<gene>
    <name evidence="3" type="ORF">APQ99_02011</name>
    <name evidence="2" type="ORF">HBSAL_05445</name>
</gene>
<proteinExistence type="predicted"/>
<feature type="region of interest" description="Disordered" evidence="1">
    <location>
        <begin position="1"/>
        <end position="21"/>
    </location>
</feature>
<dbReference type="RefSeq" id="WP_136361267.1">
    <property type="nucleotide sequence ID" value="NZ_VRYN01000005.1"/>
</dbReference>
<dbReference type="Proteomes" id="UP000323075">
    <property type="component" value="Unassembled WGS sequence"/>
</dbReference>
<evidence type="ECO:0000256" key="1">
    <source>
        <dbReference type="SAM" id="MobiDB-lite"/>
    </source>
</evidence>
<sequence>MTTDGGQSIPSVPAGDDDQRVREHATLDVIAPAISRDEVAATGRVGAVAYPYLVYRATATISRRFLGDRDTEYVVSLDRARRLPLRADTHPETTTRTLADVLVVPPAVDREQSRALARDAVFKWTLRSYSLGAAPEIELSAPVAAHKLFWLAARDGGDVIVDSVTGDERPLAP</sequence>
<organism evidence="2 4">
    <name type="scientific">Halobacterium salinarum (strain ATCC 33171 / DSM 3754 / JCM 8978 / NBRC 102687 / NCIMB 764 / 91-R6)</name>
    <dbReference type="NCBI Taxonomy" id="2597657"/>
    <lineage>
        <taxon>Archaea</taxon>
        <taxon>Methanobacteriati</taxon>
        <taxon>Methanobacteriota</taxon>
        <taxon>Stenosarchaea group</taxon>
        <taxon>Halobacteria</taxon>
        <taxon>Halobacteriales</taxon>
        <taxon>Halobacteriaceae</taxon>
        <taxon>Halobacterium</taxon>
    </lineage>
</organism>
<feature type="compositionally biased region" description="Polar residues" evidence="1">
    <location>
        <begin position="1"/>
        <end position="10"/>
    </location>
</feature>